<name>A0ABW6J9N5_STRWE</name>
<sequence>MSTPTIKPIEVGQTYRPTPYNAARLPADRITVTRVWTPDGQSKQSIAYDIATVDYRNRPTTYSSAMRESAFRLSYVLDVPEPDAEPPADVVARAVALLDSLDSVTYAIVRPDTPTNLAVAGRTRGMDVAHGVEGLRSMADAMSIREAQRRMADATVPGLPDLFARAETVDAVKCPSGCACRPVSVEVTGTVDQAAVARTIEQVLGPSRATREQQRATAKAQVLREVADGLEARNADCKISINCQRCSARAAETARLRRAATELEAAASAAGCTCGVPTDPTAVHRTDAPCYVKDTDQ</sequence>
<accession>A0ABW6J9N5</accession>
<protein>
    <submittedName>
        <fullName evidence="1">Uncharacterized protein</fullName>
    </submittedName>
</protein>
<keyword evidence="2" id="KW-1185">Reference proteome</keyword>
<dbReference type="RefSeq" id="WP_386253331.1">
    <property type="nucleotide sequence ID" value="NZ_JBHTRV010000055.1"/>
</dbReference>
<evidence type="ECO:0000313" key="2">
    <source>
        <dbReference type="Proteomes" id="UP001600424"/>
    </source>
</evidence>
<reference evidence="1 2" key="1">
    <citation type="submission" date="2024-09" db="EMBL/GenBank/DDBJ databases">
        <title>The Natural Products Discovery Center: Release of the First 8490 Sequenced Strains for Exploring Actinobacteria Biosynthetic Diversity.</title>
        <authorList>
            <person name="Kalkreuter E."/>
            <person name="Kautsar S.A."/>
            <person name="Yang D."/>
            <person name="Bader C.D."/>
            <person name="Teijaro C.N."/>
            <person name="Fluegel L."/>
            <person name="Davis C.M."/>
            <person name="Simpson J.R."/>
            <person name="Lauterbach L."/>
            <person name="Steele A.D."/>
            <person name="Gui C."/>
            <person name="Meng S."/>
            <person name="Li G."/>
            <person name="Viehrig K."/>
            <person name="Ye F."/>
            <person name="Su P."/>
            <person name="Kiefer A.F."/>
            <person name="Nichols A."/>
            <person name="Cepeda A.J."/>
            <person name="Yan W."/>
            <person name="Fan B."/>
            <person name="Jiang Y."/>
            <person name="Adhikari A."/>
            <person name="Zheng C.-J."/>
            <person name="Schuster L."/>
            <person name="Cowan T.M."/>
            <person name="Smanski M.J."/>
            <person name="Chevrette M.G."/>
            <person name="De Carvalho L.P.S."/>
            <person name="Shen B."/>
        </authorList>
    </citation>
    <scope>NUCLEOTIDE SEQUENCE [LARGE SCALE GENOMIC DNA]</scope>
    <source>
        <strain evidence="1 2">NPDC056472</strain>
    </source>
</reference>
<gene>
    <name evidence="1" type="ORF">ACFQ63_38305</name>
</gene>
<proteinExistence type="predicted"/>
<organism evidence="1 2">
    <name type="scientific">Streptomyces wedmorensis</name>
    <dbReference type="NCBI Taxonomy" id="43759"/>
    <lineage>
        <taxon>Bacteria</taxon>
        <taxon>Bacillati</taxon>
        <taxon>Actinomycetota</taxon>
        <taxon>Actinomycetes</taxon>
        <taxon>Kitasatosporales</taxon>
        <taxon>Streptomycetaceae</taxon>
        <taxon>Streptomyces</taxon>
    </lineage>
</organism>
<evidence type="ECO:0000313" key="1">
    <source>
        <dbReference type="EMBL" id="MFE5985524.1"/>
    </source>
</evidence>
<dbReference type="Proteomes" id="UP001600424">
    <property type="component" value="Unassembled WGS sequence"/>
</dbReference>
<comment type="caution">
    <text evidence="1">The sequence shown here is derived from an EMBL/GenBank/DDBJ whole genome shotgun (WGS) entry which is preliminary data.</text>
</comment>
<dbReference type="EMBL" id="JBHTRV010000055">
    <property type="protein sequence ID" value="MFE5985524.1"/>
    <property type="molecule type" value="Genomic_DNA"/>
</dbReference>